<reference evidence="1 2" key="1">
    <citation type="submission" date="2024-07" db="EMBL/GenBank/DDBJ databases">
        <authorList>
            <person name="Yun M."/>
        </authorList>
    </citation>
    <scope>NUCLEOTIDE SEQUENCE [LARGE SCALE GENOMIC DNA]</scope>
    <source>
        <strain evidence="1 2">MS01</strain>
    </source>
</reference>
<dbReference type="Proteomes" id="UP001556617">
    <property type="component" value="Unassembled WGS sequence"/>
</dbReference>
<protein>
    <submittedName>
        <fullName evidence="1">Uncharacterized protein</fullName>
    </submittedName>
</protein>
<dbReference type="EMBL" id="JBFPER010000001">
    <property type="protein sequence ID" value="MEX0380435.1"/>
    <property type="molecule type" value="Genomic_DNA"/>
</dbReference>
<accession>A0ABV3S1Z2</accession>
<organism evidence="1 2">
    <name type="scientific">Leuconostoc aquikimchii</name>
    <dbReference type="NCBI Taxonomy" id="3236804"/>
    <lineage>
        <taxon>Bacteria</taxon>
        <taxon>Bacillati</taxon>
        <taxon>Bacillota</taxon>
        <taxon>Bacilli</taxon>
        <taxon>Lactobacillales</taxon>
        <taxon>Lactobacillaceae</taxon>
        <taxon>Leuconostoc</taxon>
    </lineage>
</organism>
<name>A0ABV3S1Z2_9LACO</name>
<keyword evidence="2" id="KW-1185">Reference proteome</keyword>
<gene>
    <name evidence="1" type="ORF">AB3K24_03605</name>
</gene>
<evidence type="ECO:0000313" key="2">
    <source>
        <dbReference type="Proteomes" id="UP001556617"/>
    </source>
</evidence>
<dbReference type="RefSeq" id="WP_367973840.1">
    <property type="nucleotide sequence ID" value="NZ_JBFPEQ010000001.1"/>
</dbReference>
<proteinExistence type="predicted"/>
<comment type="caution">
    <text evidence="1">The sequence shown here is derived from an EMBL/GenBank/DDBJ whole genome shotgun (WGS) entry which is preliminary data.</text>
</comment>
<evidence type="ECO:0000313" key="1">
    <source>
        <dbReference type="EMBL" id="MEX0380435.1"/>
    </source>
</evidence>
<sequence length="72" mass="8218">MSKEYDLNSKRDMNKFSEDLKNQAYDFAKKSAKSDTYAIDCPHCESEVNVPVGKSICPLCSKEIDLTLDFDF</sequence>